<dbReference type="InterPro" id="IPR019734">
    <property type="entry name" value="TPR_rpt"/>
</dbReference>
<keyword evidence="1" id="KW-0802">TPR repeat</keyword>
<accession>A0A1V1V5L1</accession>
<organism evidence="3 5">
    <name type="scientific">Photobacterium damsela subsp. piscicida</name>
    <name type="common">Pasteurella piscicida</name>
    <dbReference type="NCBI Taxonomy" id="38294"/>
    <lineage>
        <taxon>Bacteria</taxon>
        <taxon>Pseudomonadati</taxon>
        <taxon>Pseudomonadota</taxon>
        <taxon>Gammaproteobacteria</taxon>
        <taxon>Vibrionales</taxon>
        <taxon>Vibrionaceae</taxon>
        <taxon>Photobacterium</taxon>
    </lineage>
</organism>
<proteinExistence type="predicted"/>
<protein>
    <submittedName>
        <fullName evidence="4">GGDEF domain-containing protein</fullName>
    </submittedName>
</protein>
<dbReference type="Gene3D" id="1.25.40.10">
    <property type="entry name" value="Tetratricopeptide repeat domain"/>
    <property type="match status" value="2"/>
</dbReference>
<feature type="chain" id="PRO_5044063096" evidence="2">
    <location>
        <begin position="23"/>
        <end position="759"/>
    </location>
</feature>
<dbReference type="Gene3D" id="3.30.70.270">
    <property type="match status" value="1"/>
</dbReference>
<evidence type="ECO:0000313" key="5">
    <source>
        <dbReference type="Proteomes" id="UP000218676"/>
    </source>
</evidence>
<dbReference type="RefSeq" id="WP_086957203.1">
    <property type="nucleotide sequence ID" value="NZ_AP018045.1"/>
</dbReference>
<reference evidence="5" key="2">
    <citation type="submission" date="2017-05" db="EMBL/GenBank/DDBJ databases">
        <title>Whole genome sequence of fish pathogenic bacteria, Photobacterium damselae subsp. piscicida, strain 91-197, isolated from hybrid striped bass (Morone sp.) in USA.</title>
        <authorList>
            <person name="Teru Y."/>
            <person name="Hikima J."/>
            <person name="Kono T."/>
            <person name="Sakai M."/>
            <person name="Takano T."/>
            <person name="Hawke J.P."/>
            <person name="Takeyama H."/>
            <person name="Aoki T."/>
        </authorList>
    </citation>
    <scope>NUCLEOTIDE SEQUENCE [LARGE SCALE GENOMIC DNA]</scope>
    <source>
        <strain evidence="5">91-197</strain>
    </source>
</reference>
<dbReference type="EMBL" id="CP061854">
    <property type="protein sequence ID" value="QOD57032.1"/>
    <property type="molecule type" value="Genomic_DNA"/>
</dbReference>
<name>A0A1V1V5L1_PHODP</name>
<dbReference type="InterPro" id="IPR011990">
    <property type="entry name" value="TPR-like_helical_dom_sf"/>
</dbReference>
<evidence type="ECO:0000313" key="4">
    <source>
        <dbReference type="EMBL" id="QOD57032.1"/>
    </source>
</evidence>
<dbReference type="Proteomes" id="UP000218676">
    <property type="component" value="Chromosome 1"/>
</dbReference>
<dbReference type="SUPFAM" id="SSF48452">
    <property type="entry name" value="TPR-like"/>
    <property type="match status" value="2"/>
</dbReference>
<keyword evidence="2" id="KW-0732">Signal</keyword>
<dbReference type="AlphaFoldDB" id="A0A1V1V5L1"/>
<dbReference type="EMBL" id="AP018045">
    <property type="protein sequence ID" value="BAX54030.1"/>
    <property type="molecule type" value="Genomic_DNA"/>
</dbReference>
<dbReference type="InterPro" id="IPR043128">
    <property type="entry name" value="Rev_trsase/Diguanyl_cyclase"/>
</dbReference>
<reference evidence="3" key="1">
    <citation type="journal article" date="2017" name="Genome Announc.">
        <title>Whole-Genome Sequence of Photobacterium damselae subsp. piscicida Strain 91-197, Isolated from Hybrid Striped Bass (Morone sp.) in the United States.</title>
        <authorList>
            <person name="Teru Y."/>
            <person name="Hikima J."/>
            <person name="Kono T."/>
            <person name="Sakai M."/>
            <person name="Takano T."/>
            <person name="Hawke J.P."/>
            <person name="Takeyama H."/>
            <person name="Aoki T."/>
        </authorList>
    </citation>
    <scope>NUCLEOTIDE SEQUENCE</scope>
    <source>
        <strain evidence="3">91-197</strain>
    </source>
</reference>
<dbReference type="SMART" id="SM00028">
    <property type="entry name" value="TPR"/>
    <property type="match status" value="5"/>
</dbReference>
<dbReference type="PROSITE" id="PS50005">
    <property type="entry name" value="TPR"/>
    <property type="match status" value="1"/>
</dbReference>
<reference evidence="4 6" key="3">
    <citation type="submission" date="2020-09" db="EMBL/GenBank/DDBJ databases">
        <title>Complete, closed and curated genome sequences of Photobacterium damselae subsp. piscicida isolates from Australia indicate localised evolution and additional plasmid-borne pathogenicity mechanisms.</title>
        <authorList>
            <person name="Baseggio L."/>
            <person name="Silayeva O."/>
            <person name="Buller N."/>
            <person name="Landos M."/>
            <person name="Engelstaedter J."/>
            <person name="Barnes A.C."/>
        </authorList>
    </citation>
    <scope>NUCLEOTIDE SEQUENCE [LARGE SCALE GENOMIC DNA]</scope>
    <source>
        <strain evidence="4 6">AS-16-0540-1</strain>
    </source>
</reference>
<feature type="repeat" description="TPR" evidence="1">
    <location>
        <begin position="331"/>
        <end position="364"/>
    </location>
</feature>
<feature type="signal peptide" evidence="2">
    <location>
        <begin position="1"/>
        <end position="22"/>
    </location>
</feature>
<evidence type="ECO:0000313" key="6">
    <source>
        <dbReference type="Proteomes" id="UP000516656"/>
    </source>
</evidence>
<evidence type="ECO:0000256" key="2">
    <source>
        <dbReference type="SAM" id="SignalP"/>
    </source>
</evidence>
<gene>
    <name evidence="4" type="ORF">IC627_03035</name>
    <name evidence="3" type="ORF">PDPUS_1_02656</name>
</gene>
<sequence>MKLRRWVLTGLLLSSLSFSTQAKLYSTPILGEASDLLQTNPEQSLVITKRYLSQRRLSEPSDQSRVHTNNEVDHTIRTPLNTINAIQIEAQAYSELNQPQKAISRIKEAEKMAEKNGLTYSVFESRLLQAKFYWVNLRNSAIALKMLDGIDQDISHSEQLKMTKQVKYLQYESLMQRAIIESQLGDDDKATKLFLKAKRYLVSIDDQVELINYQLTVGQHYLLHHHYDLALDRLLSGYWLAVEKENSAKIALANYHLALLFEERKVYDKALEHATQAGDFFERYKRSQMLAKTLTLIASIYEKEGRYNLALVHYFNALDQENQMLHYTRSARLRLNIARVYLHLYNYDKAEQYLTQARKLAQQTGNETILAESQIIQGQLDLAEGHSDQAITHLQSGLIAASRIGNKVNLQLDGESLLSEAFEKQNDYYNALLSQRRYEQLFAAQQESQVRSNVEVFKQQQRMLERSLRLEEMERQQFESQTALYKQQKVSLAMLALFIFTLLLLARRHKISKQLQSRLTCLRSEFYTHPRSGLRNLRMLNARLPNSLQQSSANFEQWHLGEIINEPLSDRLRFALFEVPFLKHIYLERGYQFGLEIERKFGDYLQQQVCEPARVYHFSDAMFLYIEPNSRLNGEPNSLADSIQQLVDEFAQQNGLDNSIRIGMAEYPFLPRAYTAINDQELIDILLMATNTARLNSKLQPGSQWVHLSAIDAAPAASFACDNIRIACIQAIKNGLVKVQTSYVGEIKWNADHELESKK</sequence>
<evidence type="ECO:0000256" key="1">
    <source>
        <dbReference type="PROSITE-ProRule" id="PRU00339"/>
    </source>
</evidence>
<evidence type="ECO:0000313" key="3">
    <source>
        <dbReference type="EMBL" id="BAX54030.1"/>
    </source>
</evidence>
<dbReference type="Proteomes" id="UP000516656">
    <property type="component" value="Chromosome 1"/>
</dbReference>